<dbReference type="RefSeq" id="WP_246196328.1">
    <property type="nucleotide sequence ID" value="NZ_CP042997.1"/>
</dbReference>
<dbReference type="InterPro" id="IPR010496">
    <property type="entry name" value="AL/BT2_dom"/>
</dbReference>
<feature type="domain" description="3-keto-alpha-glucoside-1,2-lyase/3-keto-2-hydroxy-glucal hydratase" evidence="2">
    <location>
        <begin position="24"/>
        <end position="211"/>
    </location>
</feature>
<sequence>MLTVTSVALWISLVVPGQADSAAWKPLFNGKDLDGWKHVGPGKFVVEDGQLRTEGGMGLLYYEKEKLGDCVIRVVYKTKDRRSNSGLYIRIAEAPAEPWYAVHHGFEVQIADGGNGSRGTGSIYTFAESAAKPAEPGEWNTLEVTLRGTRVTTTLNGQPAADFDSSTLKADAGDKEGPGDPARTPRAESGYIGLQNHDEGSVVTFKEVSVRPLGAK</sequence>
<dbReference type="AlphaFoldDB" id="A0A5B9WG70"/>
<dbReference type="Pfam" id="PF06439">
    <property type="entry name" value="3keto-disac_hyd"/>
    <property type="match status" value="1"/>
</dbReference>
<dbReference type="Proteomes" id="UP000324233">
    <property type="component" value="Chromosome"/>
</dbReference>
<evidence type="ECO:0000313" key="4">
    <source>
        <dbReference type="Proteomes" id="UP000324233"/>
    </source>
</evidence>
<dbReference type="Gene3D" id="2.60.120.560">
    <property type="entry name" value="Exo-inulinase, domain 1"/>
    <property type="match status" value="1"/>
</dbReference>
<name>A0A5B9WG70_9BACT</name>
<dbReference type="GO" id="GO:0016787">
    <property type="term" value="F:hydrolase activity"/>
    <property type="evidence" value="ECO:0007669"/>
    <property type="project" value="InterPro"/>
</dbReference>
<gene>
    <name evidence="3" type="ORF">OJF2_76270</name>
</gene>
<keyword evidence="4" id="KW-1185">Reference proteome</keyword>
<dbReference type="KEGG" id="agv:OJF2_76270"/>
<evidence type="ECO:0000259" key="2">
    <source>
        <dbReference type="Pfam" id="PF06439"/>
    </source>
</evidence>
<evidence type="ECO:0000256" key="1">
    <source>
        <dbReference type="SAM" id="MobiDB-lite"/>
    </source>
</evidence>
<accession>A0A5B9WG70</accession>
<evidence type="ECO:0000313" key="3">
    <source>
        <dbReference type="EMBL" id="QEH39015.1"/>
    </source>
</evidence>
<organism evidence="3 4">
    <name type="scientific">Aquisphaera giovannonii</name>
    <dbReference type="NCBI Taxonomy" id="406548"/>
    <lineage>
        <taxon>Bacteria</taxon>
        <taxon>Pseudomonadati</taxon>
        <taxon>Planctomycetota</taxon>
        <taxon>Planctomycetia</taxon>
        <taxon>Isosphaerales</taxon>
        <taxon>Isosphaeraceae</taxon>
        <taxon>Aquisphaera</taxon>
    </lineage>
</organism>
<proteinExistence type="predicted"/>
<feature type="compositionally biased region" description="Basic and acidic residues" evidence="1">
    <location>
        <begin position="171"/>
        <end position="186"/>
    </location>
</feature>
<dbReference type="EMBL" id="CP042997">
    <property type="protein sequence ID" value="QEH39015.1"/>
    <property type="molecule type" value="Genomic_DNA"/>
</dbReference>
<protein>
    <recommendedName>
        <fullName evidence="2">3-keto-alpha-glucoside-1,2-lyase/3-keto-2-hydroxy-glucal hydratase domain-containing protein</fullName>
    </recommendedName>
</protein>
<feature type="region of interest" description="Disordered" evidence="1">
    <location>
        <begin position="155"/>
        <end position="198"/>
    </location>
</feature>
<reference evidence="3 4" key="1">
    <citation type="submission" date="2019-08" db="EMBL/GenBank/DDBJ databases">
        <title>Deep-cultivation of Planctomycetes and their phenomic and genomic characterization uncovers novel biology.</title>
        <authorList>
            <person name="Wiegand S."/>
            <person name="Jogler M."/>
            <person name="Boedeker C."/>
            <person name="Pinto D."/>
            <person name="Vollmers J."/>
            <person name="Rivas-Marin E."/>
            <person name="Kohn T."/>
            <person name="Peeters S.H."/>
            <person name="Heuer A."/>
            <person name="Rast P."/>
            <person name="Oberbeckmann S."/>
            <person name="Bunk B."/>
            <person name="Jeske O."/>
            <person name="Meyerdierks A."/>
            <person name="Storesund J.E."/>
            <person name="Kallscheuer N."/>
            <person name="Luecker S."/>
            <person name="Lage O.M."/>
            <person name="Pohl T."/>
            <person name="Merkel B.J."/>
            <person name="Hornburger P."/>
            <person name="Mueller R.-W."/>
            <person name="Bruemmer F."/>
            <person name="Labrenz M."/>
            <person name="Spormann A.M."/>
            <person name="Op den Camp H."/>
            <person name="Overmann J."/>
            <person name="Amann R."/>
            <person name="Jetten M.S.M."/>
            <person name="Mascher T."/>
            <person name="Medema M.H."/>
            <person name="Devos D.P."/>
            <person name="Kaster A.-K."/>
            <person name="Ovreas L."/>
            <person name="Rohde M."/>
            <person name="Galperin M.Y."/>
            <person name="Jogler C."/>
        </authorList>
    </citation>
    <scope>NUCLEOTIDE SEQUENCE [LARGE SCALE GENOMIC DNA]</scope>
    <source>
        <strain evidence="3 4">OJF2</strain>
    </source>
</reference>